<evidence type="ECO:0000313" key="1">
    <source>
        <dbReference type="EMBL" id="PWJ78298.1"/>
    </source>
</evidence>
<keyword evidence="2" id="KW-1185">Reference proteome</keyword>
<protein>
    <submittedName>
        <fullName evidence="1">Uncharacterized protein</fullName>
    </submittedName>
</protein>
<dbReference type="RefSeq" id="WP_109625225.1">
    <property type="nucleotide sequence ID" value="NZ_CABJAT010000002.1"/>
</dbReference>
<reference evidence="1 2" key="1">
    <citation type="submission" date="2018-05" db="EMBL/GenBank/DDBJ databases">
        <authorList>
            <person name="Goeker M."/>
            <person name="Huntemann M."/>
            <person name="Clum A."/>
            <person name="Pillay M."/>
            <person name="Palaniappan K."/>
            <person name="Varghese N."/>
            <person name="Mikhailova N."/>
            <person name="Stamatis D."/>
            <person name="Reddy T."/>
            <person name="Daum C."/>
            <person name="Shapiro N."/>
            <person name="Ivanova N."/>
            <person name="Kyrpides N."/>
            <person name="Woyke T."/>
        </authorList>
    </citation>
    <scope>NUCLEOTIDE SEQUENCE [LARGE SCALE GENOMIC DNA]</scope>
    <source>
        <strain evidence="1 2">DSM 26524</strain>
    </source>
</reference>
<evidence type="ECO:0000313" key="2">
    <source>
        <dbReference type="Proteomes" id="UP000245412"/>
    </source>
</evidence>
<organism evidence="1 2">
    <name type="scientific">Murimonas intestini</name>
    <dbReference type="NCBI Taxonomy" id="1337051"/>
    <lineage>
        <taxon>Bacteria</taxon>
        <taxon>Bacillati</taxon>
        <taxon>Bacillota</taxon>
        <taxon>Clostridia</taxon>
        <taxon>Lachnospirales</taxon>
        <taxon>Lachnospiraceae</taxon>
        <taxon>Murimonas</taxon>
    </lineage>
</organism>
<dbReference type="AlphaFoldDB" id="A0AB73T8S6"/>
<dbReference type="Proteomes" id="UP000245412">
    <property type="component" value="Unassembled WGS sequence"/>
</dbReference>
<sequence>MAVMDGCESKFRTPVPEDMTCPVCGKTIEVFTVKGRVVEESKCECGYVVEPQEPDSPVVEKKEP</sequence>
<proteinExistence type="predicted"/>
<comment type="caution">
    <text evidence="1">The sequence shown here is derived from an EMBL/GenBank/DDBJ whole genome shotgun (WGS) entry which is preliminary data.</text>
</comment>
<accession>A0AB73T8S6</accession>
<gene>
    <name evidence="1" type="ORF">C7383_102435</name>
</gene>
<dbReference type="EMBL" id="QGGY01000002">
    <property type="protein sequence ID" value="PWJ78298.1"/>
    <property type="molecule type" value="Genomic_DNA"/>
</dbReference>
<name>A0AB73T8S6_9FIRM</name>